<keyword evidence="1" id="KW-0472">Membrane</keyword>
<feature type="transmembrane region" description="Helical" evidence="1">
    <location>
        <begin position="23"/>
        <end position="43"/>
    </location>
</feature>
<dbReference type="Proteomes" id="UP000326877">
    <property type="component" value="Unassembled WGS sequence"/>
</dbReference>
<dbReference type="AlphaFoldDB" id="A0A5N7CMA3"/>
<organism evidence="2">
    <name type="scientific">Petromyces alliaceus</name>
    <name type="common">Aspergillus alliaceus</name>
    <dbReference type="NCBI Taxonomy" id="209559"/>
    <lineage>
        <taxon>Eukaryota</taxon>
        <taxon>Fungi</taxon>
        <taxon>Dikarya</taxon>
        <taxon>Ascomycota</taxon>
        <taxon>Pezizomycotina</taxon>
        <taxon>Eurotiomycetes</taxon>
        <taxon>Eurotiomycetidae</taxon>
        <taxon>Eurotiales</taxon>
        <taxon>Aspergillaceae</taxon>
        <taxon>Aspergillus</taxon>
        <taxon>Aspergillus subgen. Circumdati</taxon>
    </lineage>
</organism>
<name>A0A5N7CMA3_PETAA</name>
<evidence type="ECO:0000256" key="1">
    <source>
        <dbReference type="SAM" id="Phobius"/>
    </source>
</evidence>
<feature type="transmembrane region" description="Helical" evidence="1">
    <location>
        <begin position="55"/>
        <end position="73"/>
    </location>
</feature>
<proteinExistence type="predicted"/>
<protein>
    <submittedName>
        <fullName evidence="2">Uncharacterized protein</fullName>
    </submittedName>
</protein>
<reference evidence="2" key="1">
    <citation type="submission" date="2019-04" db="EMBL/GenBank/DDBJ databases">
        <title>Friends and foes A comparative genomics studyof 23 Aspergillus species from section Flavi.</title>
        <authorList>
            <consortium name="DOE Joint Genome Institute"/>
            <person name="Kjaerbolling I."/>
            <person name="Vesth T."/>
            <person name="Frisvad J.C."/>
            <person name="Nybo J.L."/>
            <person name="Theobald S."/>
            <person name="Kildgaard S."/>
            <person name="Isbrandt T."/>
            <person name="Kuo A."/>
            <person name="Sato A."/>
            <person name="Lyhne E.K."/>
            <person name="Kogle M.E."/>
            <person name="Wiebenga A."/>
            <person name="Kun R.S."/>
            <person name="Lubbers R.J."/>
            <person name="Makela M.R."/>
            <person name="Barry K."/>
            <person name="Chovatia M."/>
            <person name="Clum A."/>
            <person name="Daum C."/>
            <person name="Haridas S."/>
            <person name="He G."/>
            <person name="LaButti K."/>
            <person name="Lipzen A."/>
            <person name="Mondo S."/>
            <person name="Riley R."/>
            <person name="Salamov A."/>
            <person name="Simmons B.A."/>
            <person name="Magnuson J.K."/>
            <person name="Henrissat B."/>
            <person name="Mortensen U.H."/>
            <person name="Larsen T.O."/>
            <person name="Devries R.P."/>
            <person name="Grigoriev I.V."/>
            <person name="Machida M."/>
            <person name="Baker S.E."/>
            <person name="Andersen M.R."/>
        </authorList>
    </citation>
    <scope>NUCLEOTIDE SEQUENCE [LARGE SCALE GENOMIC DNA]</scope>
    <source>
        <strain evidence="2">IBT 14317</strain>
    </source>
</reference>
<gene>
    <name evidence="2" type="ORF">BDV23DRAFT_145800</name>
</gene>
<keyword evidence="1" id="KW-0812">Transmembrane</keyword>
<evidence type="ECO:0000313" key="2">
    <source>
        <dbReference type="EMBL" id="KAE8395382.1"/>
    </source>
</evidence>
<accession>A0A5N7CMA3</accession>
<sequence>MIQPPFILRSSPTGSSNSKGNAIFTWVCGCQVLSSFAIIVNHLKRLYPKIRSANYFVHWPSRIFFFFSFAHMFF</sequence>
<keyword evidence="1" id="KW-1133">Transmembrane helix</keyword>
<dbReference type="EMBL" id="ML735219">
    <property type="protein sequence ID" value="KAE8395382.1"/>
    <property type="molecule type" value="Genomic_DNA"/>
</dbReference>